<evidence type="ECO:0000313" key="1">
    <source>
        <dbReference type="EMBL" id="MPN37032.1"/>
    </source>
</evidence>
<sequence>MVNFSVAGSSFLRSFGLINQLLGSMRKGLHPKRAVQSFSKICKAIFLQHLFVTPTHVADACQDVAAVGIPGFLQGPLHALVVGMRIDAHAGISFFTRFISSPFYDFPKDALTTECTFDRDAMDDRVRIIR</sequence>
<name>A0A645HF78_9ZZZZ</name>
<dbReference type="EMBL" id="VSSQ01091485">
    <property type="protein sequence ID" value="MPN37032.1"/>
    <property type="molecule type" value="Genomic_DNA"/>
</dbReference>
<organism evidence="1">
    <name type="scientific">bioreactor metagenome</name>
    <dbReference type="NCBI Taxonomy" id="1076179"/>
    <lineage>
        <taxon>unclassified sequences</taxon>
        <taxon>metagenomes</taxon>
        <taxon>ecological metagenomes</taxon>
    </lineage>
</organism>
<protein>
    <submittedName>
        <fullName evidence="1">Uncharacterized protein</fullName>
    </submittedName>
</protein>
<gene>
    <name evidence="1" type="ORF">SDC9_184548</name>
</gene>
<proteinExistence type="predicted"/>
<dbReference type="AlphaFoldDB" id="A0A645HF78"/>
<accession>A0A645HF78</accession>
<comment type="caution">
    <text evidence="1">The sequence shown here is derived from an EMBL/GenBank/DDBJ whole genome shotgun (WGS) entry which is preliminary data.</text>
</comment>
<reference evidence="1" key="1">
    <citation type="submission" date="2019-08" db="EMBL/GenBank/DDBJ databases">
        <authorList>
            <person name="Kucharzyk K."/>
            <person name="Murdoch R.W."/>
            <person name="Higgins S."/>
            <person name="Loffler F."/>
        </authorList>
    </citation>
    <scope>NUCLEOTIDE SEQUENCE</scope>
</reference>